<dbReference type="EMBL" id="JAOB01000013">
    <property type="protein sequence ID" value="EUA69021.1"/>
    <property type="molecule type" value="Genomic_DNA"/>
</dbReference>
<protein>
    <submittedName>
        <fullName evidence="1">Ppx/GppA phosphatase domain protein</fullName>
    </submittedName>
</protein>
<evidence type="ECO:0000313" key="1">
    <source>
        <dbReference type="EMBL" id="EUA69021.1"/>
    </source>
</evidence>
<sequence>MSTVSIDSARMLASATRAPATICGARSALTPSSSARSAVVILEMKAMSCLRPLAVSVRLTRGRPLTAPRR</sequence>
<gene>
    <name evidence="1" type="ORF">I553_2209</name>
</gene>
<proteinExistence type="predicted"/>
<dbReference type="AlphaFoldDB" id="X8DLU0"/>
<name>X8DLU0_MYCXE</name>
<reference evidence="1" key="1">
    <citation type="submission" date="2014-01" db="EMBL/GenBank/DDBJ databases">
        <authorList>
            <person name="Brown-Elliot B."/>
            <person name="Wallace R."/>
            <person name="Lenaerts A."/>
            <person name="Ordway D."/>
            <person name="DeGroote M.A."/>
            <person name="Parker T."/>
            <person name="Sizemore C."/>
            <person name="Tallon L.J."/>
            <person name="Sadzewicz L.K."/>
            <person name="Sengamalay N."/>
            <person name="Fraser C.M."/>
            <person name="Hine E."/>
            <person name="Shefchek K.A."/>
            <person name="Das S.P."/>
            <person name="Tettelin H."/>
        </authorList>
    </citation>
    <scope>NUCLEOTIDE SEQUENCE [LARGE SCALE GENOMIC DNA]</scope>
    <source>
        <strain evidence="1">4042</strain>
    </source>
</reference>
<organism evidence="1">
    <name type="scientific">Mycobacterium xenopi 4042</name>
    <dbReference type="NCBI Taxonomy" id="1299334"/>
    <lineage>
        <taxon>Bacteria</taxon>
        <taxon>Bacillati</taxon>
        <taxon>Actinomycetota</taxon>
        <taxon>Actinomycetes</taxon>
        <taxon>Mycobacteriales</taxon>
        <taxon>Mycobacteriaceae</taxon>
        <taxon>Mycobacterium</taxon>
    </lineage>
</organism>
<accession>X8DLU0</accession>
<comment type="caution">
    <text evidence="1">The sequence shown here is derived from an EMBL/GenBank/DDBJ whole genome shotgun (WGS) entry which is preliminary data.</text>
</comment>